<feature type="transmembrane region" description="Helical" evidence="5">
    <location>
        <begin position="153"/>
        <end position="174"/>
    </location>
</feature>
<dbReference type="RefSeq" id="WP_062625826.1">
    <property type="nucleotide sequence ID" value="NZ_AP018738.1"/>
</dbReference>
<feature type="transmembrane region" description="Helical" evidence="5">
    <location>
        <begin position="81"/>
        <end position="101"/>
    </location>
</feature>
<dbReference type="Pfam" id="PF04932">
    <property type="entry name" value="Wzy_C"/>
    <property type="match status" value="1"/>
</dbReference>
<protein>
    <submittedName>
        <fullName evidence="7">O-Antigen Polymerase</fullName>
    </submittedName>
</protein>
<feature type="transmembrane region" description="Helical" evidence="5">
    <location>
        <begin position="113"/>
        <end position="133"/>
    </location>
</feature>
<dbReference type="PANTHER" id="PTHR37422">
    <property type="entry name" value="TEICHURONIC ACID BIOSYNTHESIS PROTEIN TUAE"/>
    <property type="match status" value="1"/>
</dbReference>
<feature type="transmembrane region" description="Helical" evidence="5">
    <location>
        <begin position="56"/>
        <end position="75"/>
    </location>
</feature>
<sequence>MSSSVLSRSAQWLVIALAFTVPQQVAVNNLVLAVLLLVALPVFGTALPALIRSNPVARSSFALFGVLFFGTLWGTTPWGEAMGILGKYADLAVIPLLMLLLREPVTRERSLRAFFIIMIFALVLSWVIGLHLVPITPSLRYLIGPSALVDNPSIFHSHITQGVLTSYVGFLFALRARLATTSRQRLGFLLLTLLAWSNVLLMLQGRTGYLVLLALLSWLGWTVLRDKLQQQGRALGWKSIVAAMLLPIVLLAVSYQAVPRFHDRVATAVTEVQTWQPGADHSLSSMGTRFDFYANALKLIEQRPWAGYGTGGVAAAYKQQAAGADVTITANLHNEYLMLAVQVGLPGTLLLLLLFFTQWRCANRLPPFERVAAQGLVVAYVLTCLLNSMLLDHTEGLFFAFFTAWLFARLDEQTPTA</sequence>
<keyword evidence="8" id="KW-1185">Reference proteome</keyword>
<dbReference type="EMBL" id="AP018738">
    <property type="protein sequence ID" value="BBE49703.1"/>
    <property type="molecule type" value="Genomic_DNA"/>
</dbReference>
<evidence type="ECO:0000256" key="2">
    <source>
        <dbReference type="ARBA" id="ARBA00022692"/>
    </source>
</evidence>
<name>A0A2Z6G8J1_9PROT</name>
<dbReference type="OrthoDB" id="8576060at2"/>
<keyword evidence="3 5" id="KW-1133">Transmembrane helix</keyword>
<evidence type="ECO:0000256" key="4">
    <source>
        <dbReference type="ARBA" id="ARBA00023136"/>
    </source>
</evidence>
<feature type="transmembrane region" description="Helical" evidence="5">
    <location>
        <begin position="186"/>
        <end position="203"/>
    </location>
</feature>
<feature type="domain" description="O-antigen ligase-related" evidence="6">
    <location>
        <begin position="193"/>
        <end position="352"/>
    </location>
</feature>
<dbReference type="GO" id="GO:0016020">
    <property type="term" value="C:membrane"/>
    <property type="evidence" value="ECO:0007669"/>
    <property type="project" value="UniProtKB-SubCell"/>
</dbReference>
<dbReference type="InterPro" id="IPR007016">
    <property type="entry name" value="O-antigen_ligase-rel_domated"/>
</dbReference>
<comment type="subcellular location">
    <subcellularLocation>
        <location evidence="1">Membrane</location>
        <topology evidence="1">Multi-pass membrane protein</topology>
    </subcellularLocation>
</comment>
<organism evidence="7 8">
    <name type="scientific">Ferriphaselus amnicola</name>
    <dbReference type="NCBI Taxonomy" id="1188319"/>
    <lineage>
        <taxon>Bacteria</taxon>
        <taxon>Pseudomonadati</taxon>
        <taxon>Pseudomonadota</taxon>
        <taxon>Betaproteobacteria</taxon>
        <taxon>Nitrosomonadales</taxon>
        <taxon>Gallionellaceae</taxon>
        <taxon>Ferriphaselus</taxon>
    </lineage>
</organism>
<evidence type="ECO:0000313" key="8">
    <source>
        <dbReference type="Proteomes" id="UP000033070"/>
    </source>
</evidence>
<keyword evidence="4 5" id="KW-0472">Membrane</keyword>
<gene>
    <name evidence="7" type="ORF">OYT1_ch0127</name>
</gene>
<evidence type="ECO:0000259" key="6">
    <source>
        <dbReference type="Pfam" id="PF04932"/>
    </source>
</evidence>
<dbReference type="PANTHER" id="PTHR37422:SF13">
    <property type="entry name" value="LIPOPOLYSACCHARIDE BIOSYNTHESIS PROTEIN PA4999-RELATED"/>
    <property type="match status" value="1"/>
</dbReference>
<evidence type="ECO:0000256" key="3">
    <source>
        <dbReference type="ARBA" id="ARBA00022989"/>
    </source>
</evidence>
<evidence type="ECO:0000256" key="5">
    <source>
        <dbReference type="SAM" id="Phobius"/>
    </source>
</evidence>
<dbReference type="STRING" id="1188319.OYT1_00626"/>
<dbReference type="KEGG" id="fam:OYT1_ch0127"/>
<keyword evidence="2 5" id="KW-0812">Transmembrane</keyword>
<feature type="transmembrane region" description="Helical" evidence="5">
    <location>
        <begin position="30"/>
        <end position="51"/>
    </location>
</feature>
<evidence type="ECO:0000256" key="1">
    <source>
        <dbReference type="ARBA" id="ARBA00004141"/>
    </source>
</evidence>
<feature type="transmembrane region" description="Helical" evidence="5">
    <location>
        <begin position="209"/>
        <end position="224"/>
    </location>
</feature>
<feature type="transmembrane region" description="Helical" evidence="5">
    <location>
        <begin position="336"/>
        <end position="359"/>
    </location>
</feature>
<feature type="transmembrane region" description="Helical" evidence="5">
    <location>
        <begin position="371"/>
        <end position="391"/>
    </location>
</feature>
<dbReference type="InterPro" id="IPR051533">
    <property type="entry name" value="WaaL-like"/>
</dbReference>
<feature type="transmembrane region" description="Helical" evidence="5">
    <location>
        <begin position="236"/>
        <end position="258"/>
    </location>
</feature>
<dbReference type="Proteomes" id="UP000033070">
    <property type="component" value="Chromosome"/>
</dbReference>
<evidence type="ECO:0000313" key="7">
    <source>
        <dbReference type="EMBL" id="BBE49703.1"/>
    </source>
</evidence>
<proteinExistence type="predicted"/>
<reference evidence="7 8" key="1">
    <citation type="submission" date="2018-06" db="EMBL/GenBank/DDBJ databases">
        <title>OYT1 Genome Sequencing.</title>
        <authorList>
            <person name="Kato S."/>
            <person name="Itoh T."/>
            <person name="Ohkuma M."/>
        </authorList>
    </citation>
    <scope>NUCLEOTIDE SEQUENCE [LARGE SCALE GENOMIC DNA]</scope>
    <source>
        <strain evidence="7 8">OYT1</strain>
    </source>
</reference>
<dbReference type="AlphaFoldDB" id="A0A2Z6G8J1"/>
<accession>A0A2Z6G8J1</accession>